<dbReference type="SUPFAM" id="SSF56059">
    <property type="entry name" value="Glutathione synthetase ATP-binding domain-like"/>
    <property type="match status" value="1"/>
</dbReference>
<dbReference type="Gene3D" id="3.30.470.20">
    <property type="entry name" value="ATP-grasp fold, B domain"/>
    <property type="match status" value="1"/>
</dbReference>
<dbReference type="PROSITE" id="PS50975">
    <property type="entry name" value="ATP_GRASP"/>
    <property type="match status" value="1"/>
</dbReference>
<keyword evidence="5" id="KW-1185">Reference proteome</keyword>
<dbReference type="InterPro" id="IPR011761">
    <property type="entry name" value="ATP-grasp"/>
</dbReference>
<accession>A0ABS3XPK3</accession>
<keyword evidence="1" id="KW-0067">ATP-binding</keyword>
<dbReference type="EMBL" id="JAFFZM010000001">
    <property type="protein sequence ID" value="MBO8196927.1"/>
    <property type="molecule type" value="Genomic_DNA"/>
</dbReference>
<dbReference type="GeneID" id="96257195"/>
<dbReference type="Proteomes" id="UP000721954">
    <property type="component" value="Unassembled WGS sequence"/>
</dbReference>
<sequence length="504" mass="52321">MLSFATDVPALLLRLDPNPYHHGTLGAARSLGRAGIEVHALLGSARGPVGRSRFLHRVHTPPRTATGRPGGPDRSTAHGALPDAALERLLLDVSARIGRPAVLVPLDDHGAIATARLAPRLAGRYLLPAVDPGLPARLADKAELGAVCAGAGVAHPTTVLPGSAREAGRAAAALGLPVVAKWSRPWLLPPGLRSTALVRTETEAARLFARTREAGSALLLQRRLPDSAGADWFFHGYAADGGRFLIGGAGRKDRSWPPHTGLTAVGSRLPNPPVEQAAARLAAALDYRGILDLDFRFDPATGVPHLVDFNPRPGAQFRLFTDGAGLDVVRAQHLHLTGRAVPGAPPGHGPGEPHDGTGRVYVVENYALLSALLGPRPPGPADGGAGVANLERGPVARGPVERAWFAADDPLPGLAMAAGWLMRCLVKGVRPSCPSERLRARAARAVRGRAVAPPPPTAAGAARTAPPAALPSPAPEAESPAPVQPAPNTQPTPHTERRNPCTTS</sequence>
<feature type="compositionally biased region" description="Low complexity" evidence="2">
    <location>
        <begin position="458"/>
        <end position="467"/>
    </location>
</feature>
<evidence type="ECO:0000256" key="1">
    <source>
        <dbReference type="PROSITE-ProRule" id="PRU00409"/>
    </source>
</evidence>
<proteinExistence type="predicted"/>
<evidence type="ECO:0000313" key="5">
    <source>
        <dbReference type="Proteomes" id="UP000721954"/>
    </source>
</evidence>
<reference evidence="4 5" key="1">
    <citation type="submission" date="2021-02" db="EMBL/GenBank/DDBJ databases">
        <title>Streptomyces spirodelae sp. nov., isolated from duckweed.</title>
        <authorList>
            <person name="Saimee Y."/>
            <person name="Duangmal K."/>
        </authorList>
    </citation>
    <scope>NUCLEOTIDE SEQUENCE [LARGE SCALE GENOMIC DNA]</scope>
    <source>
        <strain evidence="4 5">DSM 42105</strain>
    </source>
</reference>
<evidence type="ECO:0000259" key="3">
    <source>
        <dbReference type="PROSITE" id="PS50975"/>
    </source>
</evidence>
<evidence type="ECO:0000256" key="2">
    <source>
        <dbReference type="SAM" id="MobiDB-lite"/>
    </source>
</evidence>
<evidence type="ECO:0000313" key="4">
    <source>
        <dbReference type="EMBL" id="MBO8196927.1"/>
    </source>
</evidence>
<feature type="region of interest" description="Disordered" evidence="2">
    <location>
        <begin position="444"/>
        <end position="504"/>
    </location>
</feature>
<dbReference type="RefSeq" id="WP_209208797.1">
    <property type="nucleotide sequence ID" value="NZ_JAFFZM010000001.1"/>
</dbReference>
<name>A0ABS3XPK3_9ACTN</name>
<protein>
    <submittedName>
        <fullName evidence="4">ATP-grasp domain-containing protein</fullName>
    </submittedName>
</protein>
<gene>
    <name evidence="4" type="ORF">JW613_01170</name>
</gene>
<keyword evidence="1" id="KW-0547">Nucleotide-binding</keyword>
<feature type="region of interest" description="Disordered" evidence="2">
    <location>
        <begin position="57"/>
        <end position="79"/>
    </location>
</feature>
<feature type="compositionally biased region" description="Basic and acidic residues" evidence="2">
    <location>
        <begin position="494"/>
        <end position="504"/>
    </location>
</feature>
<comment type="caution">
    <text evidence="4">The sequence shown here is derived from an EMBL/GenBank/DDBJ whole genome shotgun (WGS) entry which is preliminary data.</text>
</comment>
<feature type="domain" description="ATP-grasp" evidence="3">
    <location>
        <begin position="145"/>
        <end position="337"/>
    </location>
</feature>
<organism evidence="4 5">
    <name type="scientific">Streptomyces smyrnaeus</name>
    <dbReference type="NCBI Taxonomy" id="1387713"/>
    <lineage>
        <taxon>Bacteria</taxon>
        <taxon>Bacillati</taxon>
        <taxon>Actinomycetota</taxon>
        <taxon>Actinomycetes</taxon>
        <taxon>Kitasatosporales</taxon>
        <taxon>Streptomycetaceae</taxon>
        <taxon>Streptomyces</taxon>
    </lineage>
</organism>